<reference evidence="1" key="1">
    <citation type="journal article" date="2020" name="Nature">
        <title>Giant virus diversity and host interactions through global metagenomics.</title>
        <authorList>
            <person name="Schulz F."/>
            <person name="Roux S."/>
            <person name="Paez-Espino D."/>
            <person name="Jungbluth S."/>
            <person name="Walsh D.A."/>
            <person name="Denef V.J."/>
            <person name="McMahon K.D."/>
            <person name="Konstantinidis K.T."/>
            <person name="Eloe-Fadrosh E.A."/>
            <person name="Kyrpides N.C."/>
            <person name="Woyke T."/>
        </authorList>
    </citation>
    <scope>NUCLEOTIDE SEQUENCE</scope>
    <source>
        <strain evidence="1">GVMAG-M-3300020187-37</strain>
    </source>
</reference>
<evidence type="ECO:0000313" key="1">
    <source>
        <dbReference type="EMBL" id="QHS99597.1"/>
    </source>
</evidence>
<dbReference type="EMBL" id="MN739345">
    <property type="protein sequence ID" value="QHS99597.1"/>
    <property type="molecule type" value="Genomic_DNA"/>
</dbReference>
<proteinExistence type="predicted"/>
<protein>
    <submittedName>
        <fullName evidence="1">Uncharacterized protein</fullName>
    </submittedName>
</protein>
<organism evidence="1">
    <name type="scientific">viral metagenome</name>
    <dbReference type="NCBI Taxonomy" id="1070528"/>
    <lineage>
        <taxon>unclassified sequences</taxon>
        <taxon>metagenomes</taxon>
        <taxon>organismal metagenomes</taxon>
    </lineage>
</organism>
<sequence length="87" mass="10128">MIAPISATVISIGGLIFQLGKHSEKLDVLNTTVYAQEKKVDNNYKYINDMKLFITRTDERLDKINDINDDLKEIKHKLEKIECKIYK</sequence>
<dbReference type="AlphaFoldDB" id="A0A6C0C4R2"/>
<accession>A0A6C0C4R2</accession>
<name>A0A6C0C4R2_9ZZZZ</name>